<feature type="transmembrane region" description="Helical" evidence="1">
    <location>
        <begin position="77"/>
        <end position="99"/>
    </location>
</feature>
<sequence length="160" mass="16653">MNILRLLSPALTIALLCLGNSALAQVDNFPPDDPGSSSSFGKFEVGLPGDGPFSKNQSIDDFITSTQNAPIKTLVNLFVTFATVMLVIIGTITIVIGGYMYMTAGGNASQVTSAKDMIRAALIGIFIAFISVALLNTINPYLGSDAVEPSLAPQQGNTGP</sequence>
<protein>
    <recommendedName>
        <fullName evidence="5">DUF4134 domain-containing protein</fullName>
    </recommendedName>
</protein>
<accession>A0A1G1X9K2</accession>
<name>A0A1G1X9K2_9BACT</name>
<dbReference type="EMBL" id="MHHS01000030">
    <property type="protein sequence ID" value="OGY36738.1"/>
    <property type="molecule type" value="Genomic_DNA"/>
</dbReference>
<keyword evidence="1" id="KW-0812">Transmembrane</keyword>
<feature type="chain" id="PRO_5009581306" description="DUF4134 domain-containing protein" evidence="2">
    <location>
        <begin position="25"/>
        <end position="160"/>
    </location>
</feature>
<gene>
    <name evidence="3" type="ORF">A3E36_04160</name>
</gene>
<feature type="signal peptide" evidence="2">
    <location>
        <begin position="1"/>
        <end position="24"/>
    </location>
</feature>
<evidence type="ECO:0000313" key="4">
    <source>
        <dbReference type="Proteomes" id="UP000177941"/>
    </source>
</evidence>
<evidence type="ECO:0000256" key="2">
    <source>
        <dbReference type="SAM" id="SignalP"/>
    </source>
</evidence>
<reference evidence="3 4" key="1">
    <citation type="journal article" date="2016" name="Nat. Commun.">
        <title>Thousands of microbial genomes shed light on interconnected biogeochemical processes in an aquifer system.</title>
        <authorList>
            <person name="Anantharaman K."/>
            <person name="Brown C.T."/>
            <person name="Hug L.A."/>
            <person name="Sharon I."/>
            <person name="Castelle C.J."/>
            <person name="Probst A.J."/>
            <person name="Thomas B.C."/>
            <person name="Singh A."/>
            <person name="Wilkins M.J."/>
            <person name="Karaoz U."/>
            <person name="Brodie E.L."/>
            <person name="Williams K.H."/>
            <person name="Hubbard S.S."/>
            <person name="Banfield J.F."/>
        </authorList>
    </citation>
    <scope>NUCLEOTIDE SEQUENCE [LARGE SCALE GENOMIC DNA]</scope>
</reference>
<proteinExistence type="predicted"/>
<evidence type="ECO:0008006" key="5">
    <source>
        <dbReference type="Google" id="ProtNLM"/>
    </source>
</evidence>
<comment type="caution">
    <text evidence="3">The sequence shown here is derived from an EMBL/GenBank/DDBJ whole genome shotgun (WGS) entry which is preliminary data.</text>
</comment>
<organism evidence="3 4">
    <name type="scientific">Candidatus Andersenbacteria bacterium RIFCSPHIGHO2_12_FULL_45_11b</name>
    <dbReference type="NCBI Taxonomy" id="1797282"/>
    <lineage>
        <taxon>Bacteria</taxon>
        <taxon>Candidatus Anderseniibacteriota</taxon>
    </lineage>
</organism>
<evidence type="ECO:0000256" key="1">
    <source>
        <dbReference type="SAM" id="Phobius"/>
    </source>
</evidence>
<dbReference type="Proteomes" id="UP000177941">
    <property type="component" value="Unassembled WGS sequence"/>
</dbReference>
<keyword evidence="1" id="KW-1133">Transmembrane helix</keyword>
<keyword evidence="2" id="KW-0732">Signal</keyword>
<dbReference type="AlphaFoldDB" id="A0A1G1X9K2"/>
<feature type="transmembrane region" description="Helical" evidence="1">
    <location>
        <begin position="120"/>
        <end position="142"/>
    </location>
</feature>
<evidence type="ECO:0000313" key="3">
    <source>
        <dbReference type="EMBL" id="OGY36738.1"/>
    </source>
</evidence>
<keyword evidence="1" id="KW-0472">Membrane</keyword>